<dbReference type="Pfam" id="PF02441">
    <property type="entry name" value="Flavoprotein"/>
    <property type="match status" value="1"/>
</dbReference>
<comment type="function">
    <text evidence="3">Catalyzes two sequential steps in the biosynthesis of coenzyme A. In the first step cysteine is conjugated to 4'-phosphopantothenate to form 4-phosphopantothenoylcysteine. In the second step the latter compound is decarboxylated to form 4'-phosphopantotheine.</text>
</comment>
<dbReference type="Gene3D" id="3.40.50.1950">
    <property type="entry name" value="Flavin prenyltransferase-like"/>
    <property type="match status" value="1"/>
</dbReference>
<dbReference type="GO" id="GO:0071513">
    <property type="term" value="C:phosphopantothenoylcysteine decarboxylase complex"/>
    <property type="evidence" value="ECO:0007669"/>
    <property type="project" value="TreeGrafter"/>
</dbReference>
<feature type="region of interest" description="Phosphopantothenoylcysteine decarboxylase" evidence="3">
    <location>
        <begin position="1"/>
        <end position="195"/>
    </location>
</feature>
<comment type="cofactor">
    <cofactor evidence="3">
        <name>Mg(2+)</name>
        <dbReference type="ChEBI" id="CHEBI:18420"/>
    </cofactor>
</comment>
<feature type="binding site" evidence="3">
    <location>
        <position position="346"/>
    </location>
    <ligand>
        <name>CTP</name>
        <dbReference type="ChEBI" id="CHEBI:37563"/>
    </ligand>
</feature>
<evidence type="ECO:0000256" key="3">
    <source>
        <dbReference type="HAMAP-Rule" id="MF_02225"/>
    </source>
</evidence>
<evidence type="ECO:0000313" key="8">
    <source>
        <dbReference type="Proteomes" id="UP000001494"/>
    </source>
</evidence>
<dbReference type="HAMAP" id="MF_02225">
    <property type="entry name" value="CoaBC"/>
    <property type="match status" value="1"/>
</dbReference>
<dbReference type="eggNOG" id="COG0452">
    <property type="taxonomic scope" value="Bacteria"/>
</dbReference>
<dbReference type="HOGENOM" id="CLU_033319_0_1_5"/>
<dbReference type="RefSeq" id="WP_014500350.1">
    <property type="nucleotide sequence ID" value="NC_017262.1"/>
</dbReference>
<keyword evidence="1 3" id="KW-0210">Decarboxylase</keyword>
<evidence type="ECO:0000259" key="6">
    <source>
        <dbReference type="Pfam" id="PF04127"/>
    </source>
</evidence>
<comment type="pathway">
    <text evidence="3 4">Cofactor biosynthesis; coenzyme A biosynthesis; CoA from (R)-pantothenate: step 3/5.</text>
</comment>
<evidence type="ECO:0000256" key="2">
    <source>
        <dbReference type="ARBA" id="ARBA00023239"/>
    </source>
</evidence>
<feature type="binding site" evidence="3">
    <location>
        <position position="328"/>
    </location>
    <ligand>
        <name>CTP</name>
        <dbReference type="ChEBI" id="CHEBI:37563"/>
    </ligand>
</feature>
<dbReference type="InterPro" id="IPR007085">
    <property type="entry name" value="DNA/pantothenate-metab_flavo_C"/>
</dbReference>
<dbReference type="EC" id="6.3.2.5" evidence="3"/>
<protein>
    <recommendedName>
        <fullName evidence="3">Coenzyme A biosynthesis bifunctional protein CoaBC</fullName>
    </recommendedName>
    <alternativeName>
        <fullName evidence="3">DNA/pantothenate metabolism flavoprotein</fullName>
    </alternativeName>
    <alternativeName>
        <fullName evidence="3">Phosphopantothenoylcysteine synthetase/decarboxylase</fullName>
        <shortName evidence="3">PPCS-PPCDC</shortName>
    </alternativeName>
    <domain>
        <recommendedName>
            <fullName evidence="3">Phosphopantothenoylcysteine decarboxylase</fullName>
            <shortName evidence="3">PPC decarboxylase</shortName>
            <shortName evidence="3">PPC-DC</shortName>
            <ecNumber evidence="3">4.1.1.36</ecNumber>
        </recommendedName>
        <alternativeName>
            <fullName evidence="3">CoaC</fullName>
        </alternativeName>
    </domain>
    <domain>
        <recommendedName>
            <fullName evidence="3">Phosphopantothenate--cysteine ligase</fullName>
            <ecNumber evidence="3">6.3.2.5</ecNumber>
        </recommendedName>
        <alternativeName>
            <fullName evidence="3">CoaB</fullName>
        </alternativeName>
        <alternativeName>
            <fullName evidence="3">Phosphopantothenoylcysteine synthetase</fullName>
            <shortName evidence="3">PPC synthetase</shortName>
            <shortName evidence="3">PPC-S</shortName>
        </alternativeName>
    </domain>
</protein>
<dbReference type="OrthoDB" id="9802554at2"/>
<dbReference type="KEGG" id="zmm:Zmob_0140"/>
<feature type="binding site" evidence="3">
    <location>
        <begin position="308"/>
        <end position="311"/>
    </location>
    <ligand>
        <name>CTP</name>
        <dbReference type="ChEBI" id="CHEBI:37563"/>
    </ligand>
</feature>
<dbReference type="InterPro" id="IPR003382">
    <property type="entry name" value="Flavoprotein"/>
</dbReference>
<keyword evidence="3" id="KW-0479">Metal-binding</keyword>
<comment type="similarity">
    <text evidence="3 4">In the N-terminal section; belongs to the HFCD (homo-oligomeric flavin containing Cys decarboxylase) superfamily.</text>
</comment>
<dbReference type="GO" id="GO:0010181">
    <property type="term" value="F:FMN binding"/>
    <property type="evidence" value="ECO:0007669"/>
    <property type="project" value="UniProtKB-UniRule"/>
</dbReference>
<dbReference type="EMBL" id="CP002850">
    <property type="protein sequence ID" value="AEH61993.1"/>
    <property type="molecule type" value="Genomic_DNA"/>
</dbReference>
<comment type="catalytic activity">
    <reaction evidence="3 4">
        <text>N-[(R)-4-phosphopantothenoyl]-L-cysteine + H(+) = (R)-4'-phosphopantetheine + CO2</text>
        <dbReference type="Rhea" id="RHEA:16793"/>
        <dbReference type="ChEBI" id="CHEBI:15378"/>
        <dbReference type="ChEBI" id="CHEBI:16526"/>
        <dbReference type="ChEBI" id="CHEBI:59458"/>
        <dbReference type="ChEBI" id="CHEBI:61723"/>
        <dbReference type="EC" id="4.1.1.36"/>
    </reaction>
</comment>
<dbReference type="PANTHER" id="PTHR14359">
    <property type="entry name" value="HOMO-OLIGOMERIC FLAVIN CONTAINING CYS DECARBOXYLASE FAMILY"/>
    <property type="match status" value="1"/>
</dbReference>
<comment type="catalytic activity">
    <reaction evidence="3 4">
        <text>(R)-4'-phosphopantothenate + L-cysteine + CTP = N-[(R)-4-phosphopantothenoyl]-L-cysteine + CMP + diphosphate + H(+)</text>
        <dbReference type="Rhea" id="RHEA:19397"/>
        <dbReference type="ChEBI" id="CHEBI:10986"/>
        <dbReference type="ChEBI" id="CHEBI:15378"/>
        <dbReference type="ChEBI" id="CHEBI:33019"/>
        <dbReference type="ChEBI" id="CHEBI:35235"/>
        <dbReference type="ChEBI" id="CHEBI:37563"/>
        <dbReference type="ChEBI" id="CHEBI:59458"/>
        <dbReference type="ChEBI" id="CHEBI:60377"/>
        <dbReference type="EC" id="6.3.2.5"/>
    </reaction>
</comment>
<keyword evidence="3" id="KW-0511">Multifunctional enzyme</keyword>
<keyword evidence="3" id="KW-0460">Magnesium</keyword>
<dbReference type="Proteomes" id="UP000001494">
    <property type="component" value="Chromosome"/>
</dbReference>
<dbReference type="GO" id="GO:0015941">
    <property type="term" value="P:pantothenate catabolic process"/>
    <property type="evidence" value="ECO:0007669"/>
    <property type="project" value="InterPro"/>
</dbReference>
<feature type="binding site" evidence="3">
    <location>
        <position position="292"/>
    </location>
    <ligand>
        <name>CTP</name>
        <dbReference type="ChEBI" id="CHEBI:37563"/>
    </ligand>
</feature>
<dbReference type="GO" id="GO:0004633">
    <property type="term" value="F:phosphopantothenoylcysteine decarboxylase activity"/>
    <property type="evidence" value="ECO:0007669"/>
    <property type="project" value="UniProtKB-UniRule"/>
</dbReference>
<keyword evidence="3 4" id="KW-0288">FMN</keyword>
<dbReference type="SUPFAM" id="SSF52507">
    <property type="entry name" value="Homo-oligomeric flavin-containing Cys decarboxylases, HFCD"/>
    <property type="match status" value="1"/>
</dbReference>
<comment type="function">
    <text evidence="4">Catalyzes two steps in the biosynthesis of coenzyme A. In the first step cysteine is conjugated to 4'-phosphopantothenate to form 4-phosphopantothenoylcysteine, in the latter compound is decarboxylated to form 4'-phosphopantotheine.</text>
</comment>
<proteinExistence type="inferred from homology"/>
<feature type="binding site" evidence="3">
    <location>
        <position position="342"/>
    </location>
    <ligand>
        <name>CTP</name>
        <dbReference type="ChEBI" id="CHEBI:37563"/>
    </ligand>
</feature>
<name>A0A0H3FW03_ZYMMA</name>
<evidence type="ECO:0000313" key="7">
    <source>
        <dbReference type="EMBL" id="AEH61993.1"/>
    </source>
</evidence>
<dbReference type="SUPFAM" id="SSF102645">
    <property type="entry name" value="CoaB-like"/>
    <property type="match status" value="1"/>
</dbReference>
<dbReference type="UniPathway" id="UPA00241">
    <property type="reaction ID" value="UER00353"/>
</dbReference>
<dbReference type="GO" id="GO:0015937">
    <property type="term" value="P:coenzyme A biosynthetic process"/>
    <property type="evidence" value="ECO:0007669"/>
    <property type="project" value="UniProtKB-UniRule"/>
</dbReference>
<keyword evidence="2 3" id="KW-0456">Lyase</keyword>
<dbReference type="InterPro" id="IPR005252">
    <property type="entry name" value="CoaBC"/>
</dbReference>
<feature type="binding site" evidence="3">
    <location>
        <position position="283"/>
    </location>
    <ligand>
        <name>CTP</name>
        <dbReference type="ChEBI" id="CHEBI:37563"/>
    </ligand>
</feature>
<feature type="region of interest" description="Phosphopantothenate--cysteine ligase" evidence="3">
    <location>
        <begin position="196"/>
        <end position="417"/>
    </location>
</feature>
<dbReference type="NCBIfam" id="TIGR00521">
    <property type="entry name" value="coaBC_dfp"/>
    <property type="match status" value="1"/>
</dbReference>
<feature type="active site" description="Proton donor" evidence="3">
    <location>
        <position position="160"/>
    </location>
</feature>
<accession>A0A0H3FW03</accession>
<organism evidence="7 8">
    <name type="scientific">Zymomonas mobilis subsp. mobilis (strain ATCC 10988 / DSM 424 / LMG 404 / NCIMB 8938 / NRRL B-806 / ZM1)</name>
    <dbReference type="NCBI Taxonomy" id="555217"/>
    <lineage>
        <taxon>Bacteria</taxon>
        <taxon>Pseudomonadati</taxon>
        <taxon>Pseudomonadota</taxon>
        <taxon>Alphaproteobacteria</taxon>
        <taxon>Sphingomonadales</taxon>
        <taxon>Zymomonadaceae</taxon>
        <taxon>Zymomonas</taxon>
    </lineage>
</organism>
<dbReference type="EC" id="4.1.1.36" evidence="3"/>
<evidence type="ECO:0000256" key="4">
    <source>
        <dbReference type="RuleBase" id="RU364078"/>
    </source>
</evidence>
<dbReference type="GO" id="GO:0004632">
    <property type="term" value="F:phosphopantothenate--cysteine ligase activity"/>
    <property type="evidence" value="ECO:0007669"/>
    <property type="project" value="UniProtKB-UniRule"/>
</dbReference>
<keyword evidence="3 4" id="KW-0436">Ligase</keyword>
<evidence type="ECO:0000259" key="5">
    <source>
        <dbReference type="Pfam" id="PF02441"/>
    </source>
</evidence>
<dbReference type="GO" id="GO:0046872">
    <property type="term" value="F:metal ion binding"/>
    <property type="evidence" value="ECO:0007669"/>
    <property type="project" value="UniProtKB-KW"/>
</dbReference>
<dbReference type="AlphaFoldDB" id="A0A0H3FW03"/>
<feature type="domain" description="DNA/pantothenate metabolism flavoprotein C-terminal" evidence="6">
    <location>
        <begin position="191"/>
        <end position="402"/>
    </location>
</feature>
<dbReference type="PANTHER" id="PTHR14359:SF6">
    <property type="entry name" value="PHOSPHOPANTOTHENOYLCYSTEINE DECARBOXYLASE"/>
    <property type="match status" value="1"/>
</dbReference>
<keyword evidence="3 4" id="KW-0285">Flavoprotein</keyword>
<feature type="domain" description="Flavoprotein" evidence="5">
    <location>
        <begin position="8"/>
        <end position="171"/>
    </location>
</feature>
<evidence type="ECO:0000256" key="1">
    <source>
        <dbReference type="ARBA" id="ARBA00022793"/>
    </source>
</evidence>
<comment type="pathway">
    <text evidence="3 4">Cofactor biosynthesis; coenzyme A biosynthesis; CoA from (R)-pantothenate: step 2/5.</text>
</comment>
<reference evidence="7 8" key="1">
    <citation type="journal article" date="2011" name="J. Bacteriol.">
        <title>Genome sequence of the ethanol-producing Zymomonas mobilis subsp. mobilis lectotype strain ATCC 10988.</title>
        <authorList>
            <person name="Pappas K.M."/>
            <person name="Kouvelis V.N."/>
            <person name="Saunders E."/>
            <person name="Brettin T.S."/>
            <person name="Bruce D."/>
            <person name="Detter C."/>
            <person name="Balakireva M."/>
            <person name="Han C.S."/>
            <person name="Savvakis G."/>
            <person name="Kyrpides N.C."/>
            <person name="Typas M.A."/>
        </authorList>
    </citation>
    <scope>NUCLEOTIDE SEQUENCE [LARGE SCALE GENOMIC DNA]</scope>
    <source>
        <strain evidence="8">ATCC 10988 / DSM 424 / CCUG 17860 / LMG 404 / NCIMB 8938 / NRRL B-806 / ZM1</strain>
    </source>
</reference>
<dbReference type="Gene3D" id="3.40.50.10300">
    <property type="entry name" value="CoaB-like"/>
    <property type="match status" value="1"/>
</dbReference>
<gene>
    <name evidence="3" type="primary">coaBC</name>
    <name evidence="7" type="ordered locus">Zmob_0140</name>
</gene>
<sequence>MSSFLNGKRILLVISGSIAAIKAPDIIRLFRKKKADIRCLITKGGANFITPLALASLSGNPVAQDMWDESEEASIRHIRLAREADMIIVAPASADFISKMAHGLANDLASTVVLAADSPILVAPAMNHRMWHHSATQRNIHQLKSDGISFVDPEAGAMACGETGIGRLAAPEDILLSAESLFAEEQNYQFLKNRHFIVTAGPTHEPIDPVRYLANRSSGKQGFAIAEALQKLGAKVTLVTGPVYQNTPDRVERVNVETAIEMEKAVENTLPADGAIFTAAVADWRFNYSPSKYKKGRSEPDLIPIENPDILSNISHRKIDRPSLVVGFAAESENLLENAKVKLQQKGCDWIIANPVIESEDAPSAMGGDYNKIFIASHAGIENWPLLSKKEVASRLASKIADYFNLINEHPSSIISK</sequence>
<dbReference type="InterPro" id="IPR036551">
    <property type="entry name" value="Flavin_trans-like"/>
</dbReference>
<dbReference type="InterPro" id="IPR035929">
    <property type="entry name" value="CoaB-like_sf"/>
</dbReference>
<dbReference type="Pfam" id="PF04127">
    <property type="entry name" value="DFP"/>
    <property type="match status" value="1"/>
</dbReference>
<comment type="cofactor">
    <cofactor evidence="3">
        <name>FMN</name>
        <dbReference type="ChEBI" id="CHEBI:58210"/>
    </cofactor>
    <text evidence="3">Binds 1 FMN per subunit.</text>
</comment>
<comment type="caution">
    <text evidence="3">Lacks conserved residue(s) required for the propagation of feature annotation.</text>
</comment>
<comment type="similarity">
    <text evidence="3 4">In the C-terminal section; belongs to the PPC synthetase family.</text>
</comment>